<feature type="compositionally biased region" description="Basic and acidic residues" evidence="1">
    <location>
        <begin position="233"/>
        <end position="244"/>
    </location>
</feature>
<dbReference type="PANTHER" id="PTHR34059">
    <property type="entry name" value="EXPRESSED PROTEIN"/>
    <property type="match status" value="1"/>
</dbReference>
<reference evidence="3 4" key="1">
    <citation type="submission" date="2017-11" db="EMBL/GenBank/DDBJ databases">
        <title>De-novo sequencing of pomegranate (Punica granatum L.) genome.</title>
        <authorList>
            <person name="Akparov Z."/>
            <person name="Amiraslanov A."/>
            <person name="Hajiyeva S."/>
            <person name="Abbasov M."/>
            <person name="Kaur K."/>
            <person name="Hamwieh A."/>
            <person name="Solovyev V."/>
            <person name="Salamov A."/>
            <person name="Braich B."/>
            <person name="Kosarev P."/>
            <person name="Mahmoud A."/>
            <person name="Hajiyev E."/>
            <person name="Babayeva S."/>
            <person name="Izzatullayeva V."/>
            <person name="Mammadov A."/>
            <person name="Mammadov A."/>
            <person name="Sharifova S."/>
            <person name="Ojaghi J."/>
            <person name="Eynullazada K."/>
            <person name="Bayramov B."/>
            <person name="Abdulazimova A."/>
            <person name="Shahmuradov I."/>
        </authorList>
    </citation>
    <scope>NUCLEOTIDE SEQUENCE [LARGE SCALE GENOMIC DNA]</scope>
    <source>
        <strain evidence="4">cv. AG2017</strain>
        <tissue evidence="3">Leaf</tissue>
    </source>
</reference>
<feature type="compositionally biased region" description="Low complexity" evidence="1">
    <location>
        <begin position="301"/>
        <end position="318"/>
    </location>
</feature>
<name>A0A2I0IC24_PUNGR</name>
<protein>
    <submittedName>
        <fullName evidence="3">Uncharacterized protein</fullName>
    </submittedName>
</protein>
<comment type="caution">
    <text evidence="3">The sequence shown here is derived from an EMBL/GenBank/DDBJ whole genome shotgun (WGS) entry which is preliminary data.</text>
</comment>
<evidence type="ECO:0000256" key="1">
    <source>
        <dbReference type="SAM" id="MobiDB-lite"/>
    </source>
</evidence>
<evidence type="ECO:0000313" key="3">
    <source>
        <dbReference type="EMBL" id="PKI41534.1"/>
    </source>
</evidence>
<feature type="compositionally biased region" description="Pro residues" evidence="1">
    <location>
        <begin position="336"/>
        <end position="346"/>
    </location>
</feature>
<sequence>MAEAEPHPPKQDGIRARSSKYSANFLYKASLALIFLVIIPLFPSQAPEFINQTVPNRSWELLHLVLVGIAVSYGLFSSRNQEETEKEANPPPSKFDSAQSCVSRLLQVPSVFDDEPETQSGSGDEVGKLETWSSQYYPNDPVVVLAKEQEPSVIDQQRVNSVGSSSRIGERPLLLPVRSLKSRVLDDEKEPIDELRGVSSKSSLCRSSSDASSKRFSGSNHVTNRMKSSQKLRGSEDLAEDKEAAVLPSPIPWRSRSGRMEVNEEVFNPVSPFSSIEDFEYFRAKPEASKPQISASSRPNSGSKISFSSRKSSLTSESQAKIAEDFVRKKSFQKSSPPPPPPPPPMAFKSSLMKPSLSSGYHLNGVTSDKDFRRSSSTEPKEATQVYSGIEKKPRSTPLPDVGKSVRTLRAQKSEGLEIYGAQDADETLPQNARRRIGMVPKPSSLEFSEEEKDGFVEDVTSESDEESPLSENDEEAEVGTLKNDEVGLIDSVGDGGRDVDKKADEFIAKFREQIRLQRIDSIKRSSAEISRSLSRAFSYAFLFVAVAHQFVIKPSSLNILLGSFPPVANLIQASNFSPCGSLAQMSLIPRFFLSYRITVAAKPASPLQMDQMSERWSITAQLNAVRYWEPQISLHLEAPFLLLFPPHSRIMWIK</sequence>
<gene>
    <name evidence="3" type="ORF">CRG98_038045</name>
</gene>
<organism evidence="3 4">
    <name type="scientific">Punica granatum</name>
    <name type="common">Pomegranate</name>
    <dbReference type="NCBI Taxonomy" id="22663"/>
    <lineage>
        <taxon>Eukaryota</taxon>
        <taxon>Viridiplantae</taxon>
        <taxon>Streptophyta</taxon>
        <taxon>Embryophyta</taxon>
        <taxon>Tracheophyta</taxon>
        <taxon>Spermatophyta</taxon>
        <taxon>Magnoliopsida</taxon>
        <taxon>eudicotyledons</taxon>
        <taxon>Gunneridae</taxon>
        <taxon>Pentapetalae</taxon>
        <taxon>rosids</taxon>
        <taxon>malvids</taxon>
        <taxon>Myrtales</taxon>
        <taxon>Lythraceae</taxon>
        <taxon>Punica</taxon>
    </lineage>
</organism>
<feature type="compositionally biased region" description="Polar residues" evidence="1">
    <location>
        <begin position="220"/>
        <end position="232"/>
    </location>
</feature>
<keyword evidence="2" id="KW-1133">Transmembrane helix</keyword>
<keyword evidence="4" id="KW-1185">Reference proteome</keyword>
<keyword evidence="2" id="KW-0472">Membrane</keyword>
<feature type="compositionally biased region" description="Polar residues" evidence="1">
    <location>
        <begin position="291"/>
        <end position="300"/>
    </location>
</feature>
<evidence type="ECO:0000256" key="2">
    <source>
        <dbReference type="SAM" id="Phobius"/>
    </source>
</evidence>
<feature type="region of interest" description="Disordered" evidence="1">
    <location>
        <begin position="195"/>
        <end position="262"/>
    </location>
</feature>
<dbReference type="EMBL" id="PGOL01003346">
    <property type="protein sequence ID" value="PKI41534.1"/>
    <property type="molecule type" value="Genomic_DNA"/>
</dbReference>
<evidence type="ECO:0000313" key="4">
    <source>
        <dbReference type="Proteomes" id="UP000233551"/>
    </source>
</evidence>
<dbReference type="Proteomes" id="UP000233551">
    <property type="component" value="Unassembled WGS sequence"/>
</dbReference>
<proteinExistence type="predicted"/>
<feature type="compositionally biased region" description="Acidic residues" evidence="1">
    <location>
        <begin position="460"/>
        <end position="476"/>
    </location>
</feature>
<keyword evidence="2" id="KW-0812">Transmembrane</keyword>
<feature type="transmembrane region" description="Helical" evidence="2">
    <location>
        <begin position="25"/>
        <end position="46"/>
    </location>
</feature>
<dbReference type="PANTHER" id="PTHR34059:SF1">
    <property type="entry name" value="EXPRESSED PROTEIN"/>
    <property type="match status" value="1"/>
</dbReference>
<feature type="compositionally biased region" description="Basic and acidic residues" evidence="1">
    <location>
        <begin position="368"/>
        <end position="382"/>
    </location>
</feature>
<dbReference type="AlphaFoldDB" id="A0A2I0IC24"/>
<dbReference type="Pfam" id="PF05553">
    <property type="entry name" value="DUF761"/>
    <property type="match status" value="1"/>
</dbReference>
<accession>A0A2I0IC24</accession>
<feature type="compositionally biased region" description="Low complexity" evidence="1">
    <location>
        <begin position="199"/>
        <end position="219"/>
    </location>
</feature>
<feature type="region of interest" description="Disordered" evidence="1">
    <location>
        <begin position="287"/>
        <end position="476"/>
    </location>
</feature>
<dbReference type="STRING" id="22663.A0A2I0IC24"/>
<dbReference type="InterPro" id="IPR008480">
    <property type="entry name" value="DUF761_pln"/>
</dbReference>
<feature type="compositionally biased region" description="Polar residues" evidence="1">
    <location>
        <begin position="356"/>
        <end position="367"/>
    </location>
</feature>